<protein>
    <recommendedName>
        <fullName evidence="8">Type VII secretion system protein EccE domain-containing protein</fullName>
    </recommendedName>
</protein>
<dbReference type="RefSeq" id="WP_189034908.1">
    <property type="nucleotide sequence ID" value="NZ_BMNE01000020.1"/>
</dbReference>
<name>A0ABQ2L3I6_9NOCA</name>
<evidence type="ECO:0000259" key="8">
    <source>
        <dbReference type="Pfam" id="PF11203"/>
    </source>
</evidence>
<dbReference type="InterPro" id="IPR021368">
    <property type="entry name" value="T7SS_EccE"/>
</dbReference>
<comment type="caution">
    <text evidence="9">The sequence shown here is derived from an EMBL/GenBank/DDBJ whole genome shotgun (WGS) entry which is preliminary data.</text>
</comment>
<accession>A0ABQ2L3I6</accession>
<keyword evidence="4" id="KW-0812">Transmembrane</keyword>
<evidence type="ECO:0000256" key="3">
    <source>
        <dbReference type="ARBA" id="ARBA00022475"/>
    </source>
</evidence>
<keyword evidence="3" id="KW-1003">Cell membrane</keyword>
<keyword evidence="5" id="KW-1133">Transmembrane helix</keyword>
<organism evidence="9 10">
    <name type="scientific">Nocardia rhizosphaerihabitans</name>
    <dbReference type="NCBI Taxonomy" id="1691570"/>
    <lineage>
        <taxon>Bacteria</taxon>
        <taxon>Bacillati</taxon>
        <taxon>Actinomycetota</taxon>
        <taxon>Actinomycetes</taxon>
        <taxon>Mycobacteriales</taxon>
        <taxon>Nocardiaceae</taxon>
        <taxon>Nocardia</taxon>
    </lineage>
</organism>
<sequence length="578" mass="60018">MNSEQIPGNTATAAATIPAPSSGRRTPFDLMPLNIVLPCAAAGAVAATSTIALDGPLWAAAGAGAAVSALGAARARKTNIWRIIGLRTALWWRNREANARPAHPEPFDVPLPESDGRCCGMRWDGTHLITMLALEPTAVLPTLLGAAEVTTHSTVSLADVARCLAQFDIRLAAVDVVSLGARTSGPESVVGLYTKLLGPLPAAASRTVWLVLRFDPLDNPGAIDNRGGGQEGMIRTALVATRRVASRLTSRSVRVRVLTAAELAAAHSATLHDTDAAQWTEEWRAVRGTDIALHGYAIPPARLDSSVLSGIWTLPGRSVLTTLRLTPAPESNAPGHRGTDVSLTALVRHDTAATETEPGTAPTDLGLRSLRGAQRRLLLDGGDLDPSAALSGPPAAMAAFTVPVGACGQVIGATTDGAGVAVPLFGPSVRRVEIVGSLRLTQLMVLRAIAVGATVFVHTARPEQWQRLVDKVDNPATMAVASAAGAQHAATATMIIYDGVTSAGQVSEATAVHVRAPEEVGAQVLDADVVLIDSPDAPGSVVLRTAAEVLTVRLVSIPEEFDLLGATEREARELVPTA</sequence>
<evidence type="ECO:0000256" key="5">
    <source>
        <dbReference type="ARBA" id="ARBA00022989"/>
    </source>
</evidence>
<evidence type="ECO:0000256" key="4">
    <source>
        <dbReference type="ARBA" id="ARBA00022692"/>
    </source>
</evidence>
<feature type="region of interest" description="Disordered" evidence="7">
    <location>
        <begin position="1"/>
        <end position="21"/>
    </location>
</feature>
<evidence type="ECO:0000256" key="7">
    <source>
        <dbReference type="SAM" id="MobiDB-lite"/>
    </source>
</evidence>
<reference evidence="10" key="1">
    <citation type="journal article" date="2019" name="Int. J. Syst. Evol. Microbiol.">
        <title>The Global Catalogue of Microorganisms (GCM) 10K type strain sequencing project: providing services to taxonomists for standard genome sequencing and annotation.</title>
        <authorList>
            <consortium name="The Broad Institute Genomics Platform"/>
            <consortium name="The Broad Institute Genome Sequencing Center for Infectious Disease"/>
            <person name="Wu L."/>
            <person name="Ma J."/>
        </authorList>
    </citation>
    <scope>NUCLEOTIDE SEQUENCE [LARGE SCALE GENOMIC DNA]</scope>
    <source>
        <strain evidence="10">CGMCC 4.7329</strain>
    </source>
</reference>
<evidence type="ECO:0000256" key="1">
    <source>
        <dbReference type="ARBA" id="ARBA00004236"/>
    </source>
</evidence>
<evidence type="ECO:0000256" key="6">
    <source>
        <dbReference type="ARBA" id="ARBA00023136"/>
    </source>
</evidence>
<dbReference type="Proteomes" id="UP000658127">
    <property type="component" value="Unassembled WGS sequence"/>
</dbReference>
<keyword evidence="6" id="KW-0472">Membrane</keyword>
<evidence type="ECO:0000313" key="10">
    <source>
        <dbReference type="Proteomes" id="UP000658127"/>
    </source>
</evidence>
<keyword evidence="10" id="KW-1185">Reference proteome</keyword>
<dbReference type="Pfam" id="PF11203">
    <property type="entry name" value="EccE"/>
    <property type="match status" value="1"/>
</dbReference>
<evidence type="ECO:0000313" key="9">
    <source>
        <dbReference type="EMBL" id="GGO01325.1"/>
    </source>
</evidence>
<proteinExistence type="inferred from homology"/>
<gene>
    <name evidence="9" type="ORF">GCM10011610_71020</name>
</gene>
<dbReference type="NCBIfam" id="TIGR03923">
    <property type="entry name" value="T7SS_EccE"/>
    <property type="match status" value="1"/>
</dbReference>
<feature type="domain" description="Type VII secretion system protein EccE" evidence="8">
    <location>
        <begin position="202"/>
        <end position="298"/>
    </location>
</feature>
<dbReference type="InterPro" id="IPR050051">
    <property type="entry name" value="EccE_dom"/>
</dbReference>
<comment type="subcellular location">
    <subcellularLocation>
        <location evidence="1">Cell membrane</location>
    </subcellularLocation>
</comment>
<comment type="similarity">
    <text evidence="2">Belongs to the EccE family.</text>
</comment>
<dbReference type="EMBL" id="BMNE01000020">
    <property type="protein sequence ID" value="GGO01325.1"/>
    <property type="molecule type" value="Genomic_DNA"/>
</dbReference>
<evidence type="ECO:0000256" key="2">
    <source>
        <dbReference type="ARBA" id="ARBA00007759"/>
    </source>
</evidence>